<dbReference type="PRINTS" id="PR00463">
    <property type="entry name" value="EP450I"/>
</dbReference>
<dbReference type="GO" id="GO:0016705">
    <property type="term" value="F:oxidoreductase activity, acting on paired donors, with incorporation or reduction of molecular oxygen"/>
    <property type="evidence" value="ECO:0007669"/>
    <property type="project" value="InterPro"/>
</dbReference>
<dbReference type="InterPro" id="IPR050121">
    <property type="entry name" value="Cytochrome_P450_monoxygenase"/>
</dbReference>
<dbReference type="PANTHER" id="PTHR24305:SF166">
    <property type="entry name" value="CYTOCHROME P450 12A4, MITOCHONDRIAL-RELATED"/>
    <property type="match status" value="1"/>
</dbReference>
<gene>
    <name evidence="7" type="ORF">FIESC28_01963</name>
</gene>
<dbReference type="GO" id="GO:0005506">
    <property type="term" value="F:iron ion binding"/>
    <property type="evidence" value="ECO:0007669"/>
    <property type="project" value="InterPro"/>
</dbReference>
<dbReference type="EMBL" id="QKXC01000041">
    <property type="protein sequence ID" value="RBR25228.1"/>
    <property type="molecule type" value="Genomic_DNA"/>
</dbReference>
<comment type="caution">
    <text evidence="7">The sequence shown here is derived from an EMBL/GenBank/DDBJ whole genome shotgun (WGS) entry which is preliminary data.</text>
</comment>
<keyword evidence="3" id="KW-0479">Metal-binding</keyword>
<evidence type="ECO:0000256" key="4">
    <source>
        <dbReference type="ARBA" id="ARBA00023004"/>
    </source>
</evidence>
<evidence type="ECO:0000256" key="5">
    <source>
        <dbReference type="SAM" id="SignalP"/>
    </source>
</evidence>
<dbReference type="InterPro" id="IPR036396">
    <property type="entry name" value="Cyt_P450_sf"/>
</dbReference>
<dbReference type="InterPro" id="IPR046624">
    <property type="entry name" value="CSS2_C"/>
</dbReference>
<dbReference type="Pfam" id="PF20521">
    <property type="entry name" value="DUF6736"/>
    <property type="match status" value="1"/>
</dbReference>
<dbReference type="GO" id="GO:0020037">
    <property type="term" value="F:heme binding"/>
    <property type="evidence" value="ECO:0007669"/>
    <property type="project" value="InterPro"/>
</dbReference>
<name>A0A366S8J3_9HYPO</name>
<dbReference type="SUPFAM" id="SSF48264">
    <property type="entry name" value="Cytochrome P450"/>
    <property type="match status" value="1"/>
</dbReference>
<proteinExistence type="inferred from homology"/>
<dbReference type="PRINTS" id="PR00385">
    <property type="entry name" value="P450"/>
</dbReference>
<accession>A0A366S8J3</accession>
<dbReference type="AlphaFoldDB" id="A0A366S8J3"/>
<dbReference type="RefSeq" id="XP_031019819.1">
    <property type="nucleotide sequence ID" value="XM_031156113.1"/>
</dbReference>
<keyword evidence="5" id="KW-0732">Signal</keyword>
<dbReference type="Proteomes" id="UP000253153">
    <property type="component" value="Unassembled WGS sequence"/>
</dbReference>
<sequence length="536" mass="59217">MNVLLLGAIVTLSLWVTSQLRTLIRNYRAASATGLPIVICPYDPDSFAFAVVSEPLRPILKAVFPATMITMFEVTCWGWEFHDKGAAHERLGQAFMVVTTGHNRLVCADPGMAHSILARRKDFLHPDISLKTMGLLGPNLVTSKDESWSRQRRIIGPAFNERISDAVWKEDSLPGLRAIAINVLTQVAYGRHTAFSISSSYRDSKKSLSYVDAIALVTDLLLAAAFVPSSILRLPFMPRLSKRLGQALVQLPSLTTDMLYQERSRLSEDGQNNIMTTLLRLSDQAKVDDRNHVTISTRTEKKQYLTENEIAGNLFILTAAGFDTTSNTMSYALVLLAAYPQWQAWIQAEIDAVLRDHDRHLAQEEYATIFPRLTRCLAIMFETLRLYPAVMSSVVALPGEMKNGYEWRKPLDWAAWLATIASLVIAAGAARLTINQINDDAAANRNAHSCSLAWSTVGDTTTFQGFAYHASGTKLDCKTLPGKGAILSEVERCAERLGNNGVVHGCCKLDRGGPWTLRLSSVPDIHVTHLVNCGDD</sequence>
<feature type="signal peptide" evidence="5">
    <location>
        <begin position="1"/>
        <end position="19"/>
    </location>
</feature>
<dbReference type="GeneID" id="41991409"/>
<dbReference type="OrthoDB" id="1470350at2759"/>
<evidence type="ECO:0000256" key="3">
    <source>
        <dbReference type="ARBA" id="ARBA00022723"/>
    </source>
</evidence>
<keyword evidence="4" id="KW-0408">Iron</keyword>
<dbReference type="GO" id="GO:0004497">
    <property type="term" value="F:monooxygenase activity"/>
    <property type="evidence" value="ECO:0007669"/>
    <property type="project" value="InterPro"/>
</dbReference>
<reference evidence="7 8" key="1">
    <citation type="submission" date="2018-06" db="EMBL/GenBank/DDBJ databases">
        <title>Fusarium incarnatum-equiseti species complex species 28.</title>
        <authorList>
            <person name="Gardiner D.M."/>
        </authorList>
    </citation>
    <scope>NUCLEOTIDE SEQUENCE [LARGE SCALE GENOMIC DNA]</scope>
    <source>
        <strain evidence="7 8">FIESC_28</strain>
    </source>
</reference>
<evidence type="ECO:0000256" key="2">
    <source>
        <dbReference type="ARBA" id="ARBA00022617"/>
    </source>
</evidence>
<protein>
    <recommendedName>
        <fullName evidence="6">Secreted protein CSS2 C-terminal domain-containing protein</fullName>
    </recommendedName>
</protein>
<evidence type="ECO:0000313" key="7">
    <source>
        <dbReference type="EMBL" id="RBR25228.1"/>
    </source>
</evidence>
<organism evidence="7 8">
    <name type="scientific">Fusarium coffeatum</name>
    <dbReference type="NCBI Taxonomy" id="231269"/>
    <lineage>
        <taxon>Eukaryota</taxon>
        <taxon>Fungi</taxon>
        <taxon>Dikarya</taxon>
        <taxon>Ascomycota</taxon>
        <taxon>Pezizomycotina</taxon>
        <taxon>Sordariomycetes</taxon>
        <taxon>Hypocreomycetidae</taxon>
        <taxon>Hypocreales</taxon>
        <taxon>Nectriaceae</taxon>
        <taxon>Fusarium</taxon>
        <taxon>Fusarium incarnatum-equiseti species complex</taxon>
    </lineage>
</organism>
<comment type="similarity">
    <text evidence="1">Belongs to the cytochrome P450 family.</text>
</comment>
<dbReference type="PANTHER" id="PTHR24305">
    <property type="entry name" value="CYTOCHROME P450"/>
    <property type="match status" value="1"/>
</dbReference>
<dbReference type="Pfam" id="PF00067">
    <property type="entry name" value="p450"/>
    <property type="match status" value="1"/>
</dbReference>
<dbReference type="InterPro" id="IPR001128">
    <property type="entry name" value="Cyt_P450"/>
</dbReference>
<dbReference type="Gene3D" id="1.10.630.10">
    <property type="entry name" value="Cytochrome P450"/>
    <property type="match status" value="1"/>
</dbReference>
<dbReference type="InterPro" id="IPR002401">
    <property type="entry name" value="Cyt_P450_E_grp-I"/>
</dbReference>
<evidence type="ECO:0000256" key="1">
    <source>
        <dbReference type="ARBA" id="ARBA00010617"/>
    </source>
</evidence>
<evidence type="ECO:0000313" key="8">
    <source>
        <dbReference type="Proteomes" id="UP000253153"/>
    </source>
</evidence>
<feature type="chain" id="PRO_5016884283" description="Secreted protein CSS2 C-terminal domain-containing protein" evidence="5">
    <location>
        <begin position="20"/>
        <end position="536"/>
    </location>
</feature>
<feature type="domain" description="Secreted protein CSS2 C-terminal" evidence="6">
    <location>
        <begin position="410"/>
        <end position="516"/>
    </location>
</feature>
<evidence type="ECO:0000259" key="6">
    <source>
        <dbReference type="Pfam" id="PF20521"/>
    </source>
</evidence>
<keyword evidence="2" id="KW-0349">Heme</keyword>
<keyword evidence="8" id="KW-1185">Reference proteome</keyword>